<sequence>MDGGQQGEGNTFEDTAQTCGFCREARGPACSGRWSLRSRVGVAALPPQTTVPRPVLAGGRGPRDPTGNKWGCRRVLQRPICDAAGGLKESLTSDSHLPVGRPATCHGQTVGSVSGRNSSTFLRVYVNKSEDLLLPRARSQLPQTTRGPPPASWVHLGLRRG</sequence>
<dbReference type="AlphaFoldDB" id="A0A833ZXT3"/>
<comment type="caution">
    <text evidence="2">The sequence shown here is derived from an EMBL/GenBank/DDBJ whole genome shotgun (WGS) entry which is preliminary data.</text>
</comment>
<evidence type="ECO:0000313" key="2">
    <source>
        <dbReference type="EMBL" id="KAF6104523.1"/>
    </source>
</evidence>
<name>A0A833ZXT3_9CHIR</name>
<dbReference type="Proteomes" id="UP000664940">
    <property type="component" value="Unassembled WGS sequence"/>
</dbReference>
<organism evidence="2 3">
    <name type="scientific">Phyllostomus discolor</name>
    <name type="common">pale spear-nosed bat</name>
    <dbReference type="NCBI Taxonomy" id="89673"/>
    <lineage>
        <taxon>Eukaryota</taxon>
        <taxon>Metazoa</taxon>
        <taxon>Chordata</taxon>
        <taxon>Craniata</taxon>
        <taxon>Vertebrata</taxon>
        <taxon>Euteleostomi</taxon>
        <taxon>Mammalia</taxon>
        <taxon>Eutheria</taxon>
        <taxon>Laurasiatheria</taxon>
        <taxon>Chiroptera</taxon>
        <taxon>Yangochiroptera</taxon>
        <taxon>Phyllostomidae</taxon>
        <taxon>Phyllostominae</taxon>
        <taxon>Phyllostomus</taxon>
    </lineage>
</organism>
<evidence type="ECO:0000256" key="1">
    <source>
        <dbReference type="SAM" id="MobiDB-lite"/>
    </source>
</evidence>
<accession>A0A833ZXT3</accession>
<proteinExistence type="predicted"/>
<reference evidence="2 3" key="1">
    <citation type="journal article" date="2020" name="Nature">
        <title>Six reference-quality genomes reveal evolution of bat adaptations.</title>
        <authorList>
            <person name="Jebb D."/>
            <person name="Huang Z."/>
            <person name="Pippel M."/>
            <person name="Hughes G.M."/>
            <person name="Lavrichenko K."/>
            <person name="Devanna P."/>
            <person name="Winkler S."/>
            <person name="Jermiin L.S."/>
            <person name="Skirmuntt E.C."/>
            <person name="Katzourakis A."/>
            <person name="Burkitt-Gray L."/>
            <person name="Ray D.A."/>
            <person name="Sullivan K.A.M."/>
            <person name="Roscito J.G."/>
            <person name="Kirilenko B.M."/>
            <person name="Davalos L.M."/>
            <person name="Corthals A.P."/>
            <person name="Power M.L."/>
            <person name="Jones G."/>
            <person name="Ransome R.D."/>
            <person name="Dechmann D.K.N."/>
            <person name="Locatelli A.G."/>
            <person name="Puechmaille S.J."/>
            <person name="Fedrigo O."/>
            <person name="Jarvis E.D."/>
            <person name="Hiller M."/>
            <person name="Vernes S.C."/>
            <person name="Myers E.W."/>
            <person name="Teeling E.C."/>
        </authorList>
    </citation>
    <scope>NUCLEOTIDE SEQUENCE [LARGE SCALE GENOMIC DNA]</scope>
    <source>
        <strain evidence="2">Bat1K_MPI-CBG_1</strain>
    </source>
</reference>
<protein>
    <submittedName>
        <fullName evidence="2">Uncharacterized protein</fullName>
    </submittedName>
</protein>
<gene>
    <name evidence="2" type="ORF">HJG60_011427</name>
</gene>
<dbReference type="EMBL" id="JABVXQ010000006">
    <property type="protein sequence ID" value="KAF6104523.1"/>
    <property type="molecule type" value="Genomic_DNA"/>
</dbReference>
<evidence type="ECO:0000313" key="3">
    <source>
        <dbReference type="Proteomes" id="UP000664940"/>
    </source>
</evidence>
<feature type="region of interest" description="Disordered" evidence="1">
    <location>
        <begin position="140"/>
        <end position="161"/>
    </location>
</feature>